<dbReference type="Proteomes" id="UP000009131">
    <property type="component" value="Unassembled WGS sequence"/>
</dbReference>
<keyword evidence="1" id="KW-0812">Transmembrane</keyword>
<protein>
    <submittedName>
        <fullName evidence="2">Uncharacterized protein</fullName>
    </submittedName>
</protein>
<organism evidence="2 3">
    <name type="scientific">Mixia osmundae (strain CBS 9802 / IAM 14324 / JCM 22182 / KY 12970)</name>
    <dbReference type="NCBI Taxonomy" id="764103"/>
    <lineage>
        <taxon>Eukaryota</taxon>
        <taxon>Fungi</taxon>
        <taxon>Dikarya</taxon>
        <taxon>Basidiomycota</taxon>
        <taxon>Pucciniomycotina</taxon>
        <taxon>Mixiomycetes</taxon>
        <taxon>Mixiales</taxon>
        <taxon>Mixiaceae</taxon>
        <taxon>Mixia</taxon>
    </lineage>
</organism>
<evidence type="ECO:0000256" key="1">
    <source>
        <dbReference type="SAM" id="Phobius"/>
    </source>
</evidence>
<dbReference type="AlphaFoldDB" id="G7DTU2"/>
<keyword evidence="1" id="KW-0472">Membrane</keyword>
<sequence length="258" mass="27448">MYEKRPLYDHNPLAGYLRSERRERPSPSGRTSIIATSRGTRAECLKSTQFRGSSVRRTHFLQTSQSKHLIMKVILAMLAIASIASSTPLTTAVLSARANLGCFLRWTVNFGGSTVCSPAKFSVVNSLAPTSKSLAFNLRTAYISGPVPAAFDLAGSDAAVQVISYTNAQSFDGCSELTIASYTIYVKQALAGPSGHCCSSFVGFNVDLVGDGEDGPVADKPYNINVATECDTARCPSWAGSRPHCPLGGLTIDVVAPM</sequence>
<keyword evidence="1" id="KW-1133">Transmembrane helix</keyword>
<keyword evidence="3" id="KW-1185">Reference proteome</keyword>
<evidence type="ECO:0000313" key="2">
    <source>
        <dbReference type="EMBL" id="GAA94002.1"/>
    </source>
</evidence>
<dbReference type="RefSeq" id="XP_014570282.1">
    <property type="nucleotide sequence ID" value="XM_014714796.1"/>
</dbReference>
<dbReference type="EMBL" id="BABT02000026">
    <property type="protein sequence ID" value="GAA94002.1"/>
    <property type="molecule type" value="Genomic_DNA"/>
</dbReference>
<evidence type="ECO:0000313" key="3">
    <source>
        <dbReference type="Proteomes" id="UP000009131"/>
    </source>
</evidence>
<gene>
    <name evidence="2" type="primary">Mo00649</name>
    <name evidence="2" type="ORF">E5Q_00649</name>
</gene>
<proteinExistence type="predicted"/>
<dbReference type="HOGENOM" id="CLU_1078014_0_0_1"/>
<accession>G7DTU2</accession>
<reference evidence="2 3" key="2">
    <citation type="journal article" date="2012" name="Open Biol.">
        <title>Characteristics of nucleosomes and linker DNA regions on the genome of the basidiomycete Mixia osmundae revealed by mono- and dinucleosome mapping.</title>
        <authorList>
            <person name="Nishida H."/>
            <person name="Kondo S."/>
            <person name="Matsumoto T."/>
            <person name="Suzuki Y."/>
            <person name="Yoshikawa H."/>
            <person name="Taylor T.D."/>
            <person name="Sugiyama J."/>
        </authorList>
    </citation>
    <scope>NUCLEOTIDE SEQUENCE [LARGE SCALE GENOMIC DNA]</scope>
    <source>
        <strain evidence="3">CBS 9802 / IAM 14324 / JCM 22182 / KY 12970</strain>
    </source>
</reference>
<dbReference type="InParanoid" id="G7DTU2"/>
<name>G7DTU2_MIXOS</name>
<comment type="caution">
    <text evidence="2">The sequence shown here is derived from an EMBL/GenBank/DDBJ whole genome shotgun (WGS) entry which is preliminary data.</text>
</comment>
<feature type="transmembrane region" description="Helical" evidence="1">
    <location>
        <begin position="69"/>
        <end position="89"/>
    </location>
</feature>
<reference evidence="2 3" key="1">
    <citation type="journal article" date="2011" name="J. Gen. Appl. Microbiol.">
        <title>Draft genome sequencing of the enigmatic basidiomycete Mixia osmundae.</title>
        <authorList>
            <person name="Nishida H."/>
            <person name="Nagatsuka Y."/>
            <person name="Sugiyama J."/>
        </authorList>
    </citation>
    <scope>NUCLEOTIDE SEQUENCE [LARGE SCALE GENOMIC DNA]</scope>
    <source>
        <strain evidence="3">CBS 9802 / IAM 14324 / JCM 22182 / KY 12970</strain>
    </source>
</reference>